<accession>A0ABN0QND2</accession>
<protein>
    <submittedName>
        <fullName evidence="1">Uncharacterized protein</fullName>
    </submittedName>
</protein>
<dbReference type="Proteomes" id="UP000020681">
    <property type="component" value="Unassembled WGS sequence"/>
</dbReference>
<keyword evidence="2" id="KW-1185">Reference proteome</keyword>
<evidence type="ECO:0000313" key="2">
    <source>
        <dbReference type="Proteomes" id="UP000020681"/>
    </source>
</evidence>
<sequence>MLISSTPLPFHRNFTTLPNPLMPVAYVNATVSPVHCEVSIPLNP</sequence>
<dbReference type="EMBL" id="JAOL01000179">
    <property type="protein sequence ID" value="EUA86185.1"/>
    <property type="molecule type" value="Genomic_DNA"/>
</dbReference>
<name>A0ABN0QND2_MYCUL</name>
<proteinExistence type="predicted"/>
<comment type="caution">
    <text evidence="1">The sequence shown here is derived from an EMBL/GenBank/DDBJ whole genome shotgun (WGS) entry which is preliminary data.</text>
</comment>
<gene>
    <name evidence="1" type="ORF">I551_7332</name>
</gene>
<reference evidence="1 2" key="1">
    <citation type="submission" date="2014-01" db="EMBL/GenBank/DDBJ databases">
        <authorList>
            <person name="Dobos K."/>
            <person name="Lenaerts A."/>
            <person name="Ordway D."/>
            <person name="DeGroote M.A."/>
            <person name="Parker T."/>
            <person name="Sizemore C."/>
            <person name="Tallon L.J."/>
            <person name="Sadzewicz L.K."/>
            <person name="Sengamalay N."/>
            <person name="Fraser C.M."/>
            <person name="Hine E."/>
            <person name="Shefchek K.A."/>
            <person name="Das S.P."/>
            <person name="Tettelin H."/>
        </authorList>
    </citation>
    <scope>NUCLEOTIDE SEQUENCE [LARGE SCALE GENOMIC DNA]</scope>
    <source>
        <strain evidence="1 2">Harvey</strain>
    </source>
</reference>
<evidence type="ECO:0000313" key="1">
    <source>
        <dbReference type="EMBL" id="EUA86185.1"/>
    </source>
</evidence>
<organism evidence="1 2">
    <name type="scientific">Mycobacterium ulcerans str. Harvey</name>
    <dbReference type="NCBI Taxonomy" id="1299332"/>
    <lineage>
        <taxon>Bacteria</taxon>
        <taxon>Bacillati</taxon>
        <taxon>Actinomycetota</taxon>
        <taxon>Actinomycetes</taxon>
        <taxon>Mycobacteriales</taxon>
        <taxon>Mycobacteriaceae</taxon>
        <taxon>Mycobacterium</taxon>
        <taxon>Mycobacterium ulcerans group</taxon>
    </lineage>
</organism>